<dbReference type="PANTHER" id="PTHR24185:SF1">
    <property type="entry name" value="CALCIUM-INDEPENDENT PHOSPHOLIPASE A2-GAMMA"/>
    <property type="match status" value="1"/>
</dbReference>
<dbReference type="GO" id="GO:0016042">
    <property type="term" value="P:lipid catabolic process"/>
    <property type="evidence" value="ECO:0007669"/>
    <property type="project" value="UniProtKB-UniRule"/>
</dbReference>
<name>A0A318ZI16_9EURO</name>
<evidence type="ECO:0000256" key="1">
    <source>
        <dbReference type="ARBA" id="ARBA00022801"/>
    </source>
</evidence>
<reference evidence="8 9" key="1">
    <citation type="submission" date="2016-12" db="EMBL/GenBank/DDBJ databases">
        <title>The genomes of Aspergillus section Nigri reveals drivers in fungal speciation.</title>
        <authorList>
            <consortium name="DOE Joint Genome Institute"/>
            <person name="Vesth T.C."/>
            <person name="Nybo J."/>
            <person name="Theobald S."/>
            <person name="Brandl J."/>
            <person name="Frisvad J.C."/>
            <person name="Nielsen K.F."/>
            <person name="Lyhne E.K."/>
            <person name="Kogle M.E."/>
            <person name="Kuo A."/>
            <person name="Riley R."/>
            <person name="Clum A."/>
            <person name="Nolan M."/>
            <person name="Lipzen A."/>
            <person name="Salamov A."/>
            <person name="Henrissat B."/>
            <person name="Wiebenga A."/>
            <person name="De Vries R.P."/>
            <person name="Grigoriev I.V."/>
            <person name="Mortensen U.H."/>
            <person name="Andersen M.R."/>
            <person name="Baker S.E."/>
        </authorList>
    </citation>
    <scope>NUCLEOTIDE SEQUENCE [LARGE SCALE GENOMIC DNA]</scope>
    <source>
        <strain evidence="8 9">JOP 1030-1</strain>
    </source>
</reference>
<evidence type="ECO:0000259" key="7">
    <source>
        <dbReference type="PROSITE" id="PS51635"/>
    </source>
</evidence>
<feature type="domain" description="PNPLA" evidence="7">
    <location>
        <begin position="481"/>
        <end position="684"/>
    </location>
</feature>
<dbReference type="Proteomes" id="UP000248349">
    <property type="component" value="Unassembled WGS sequence"/>
</dbReference>
<dbReference type="GO" id="GO:0019369">
    <property type="term" value="P:arachidonate metabolic process"/>
    <property type="evidence" value="ECO:0007669"/>
    <property type="project" value="TreeGrafter"/>
</dbReference>
<dbReference type="STRING" id="1450539.A0A318ZI16"/>
<evidence type="ECO:0000259" key="6">
    <source>
        <dbReference type="PROSITE" id="PS50089"/>
    </source>
</evidence>
<dbReference type="Gene3D" id="3.40.1090.10">
    <property type="entry name" value="Cytosolic phospholipase A2 catalytic domain"/>
    <property type="match status" value="1"/>
</dbReference>
<dbReference type="InterPro" id="IPR001841">
    <property type="entry name" value="Znf_RING"/>
</dbReference>
<proteinExistence type="predicted"/>
<protein>
    <submittedName>
        <fullName evidence="8">FabD/lysophospholipase-like protein</fullName>
    </submittedName>
</protein>
<dbReference type="GO" id="GO:0016020">
    <property type="term" value="C:membrane"/>
    <property type="evidence" value="ECO:0007669"/>
    <property type="project" value="TreeGrafter"/>
</dbReference>
<feature type="short sequence motif" description="GXGXXG" evidence="5">
    <location>
        <begin position="485"/>
        <end position="490"/>
    </location>
</feature>
<keyword evidence="3 5" id="KW-0443">Lipid metabolism</keyword>
<dbReference type="OrthoDB" id="194358at2759"/>
<keyword evidence="9" id="KW-1185">Reference proteome</keyword>
<keyword evidence="4" id="KW-0863">Zinc-finger</keyword>
<evidence type="ECO:0000313" key="9">
    <source>
        <dbReference type="Proteomes" id="UP000248349"/>
    </source>
</evidence>
<dbReference type="InterPro" id="IPR002641">
    <property type="entry name" value="PNPLA_dom"/>
</dbReference>
<evidence type="ECO:0000256" key="5">
    <source>
        <dbReference type="PROSITE-ProRule" id="PRU01161"/>
    </source>
</evidence>
<dbReference type="RefSeq" id="XP_025432557.1">
    <property type="nucleotide sequence ID" value="XM_025573313.1"/>
</dbReference>
<dbReference type="GO" id="GO:0047499">
    <property type="term" value="F:calcium-independent phospholipase A2 activity"/>
    <property type="evidence" value="ECO:0007669"/>
    <property type="project" value="TreeGrafter"/>
</dbReference>
<evidence type="ECO:0000313" key="8">
    <source>
        <dbReference type="EMBL" id="PYH46575.1"/>
    </source>
</evidence>
<feature type="active site" description="Proton acceptor" evidence="5">
    <location>
        <position position="670"/>
    </location>
</feature>
<dbReference type="EMBL" id="KZ821227">
    <property type="protein sequence ID" value="PYH46575.1"/>
    <property type="molecule type" value="Genomic_DNA"/>
</dbReference>
<dbReference type="InterPro" id="IPR016035">
    <property type="entry name" value="Acyl_Trfase/lysoPLipase"/>
</dbReference>
<dbReference type="PROSITE" id="PS51635">
    <property type="entry name" value="PNPLA"/>
    <property type="match status" value="1"/>
</dbReference>
<organism evidence="8 9">
    <name type="scientific">Aspergillus saccharolyticus JOP 1030-1</name>
    <dbReference type="NCBI Taxonomy" id="1450539"/>
    <lineage>
        <taxon>Eukaryota</taxon>
        <taxon>Fungi</taxon>
        <taxon>Dikarya</taxon>
        <taxon>Ascomycota</taxon>
        <taxon>Pezizomycotina</taxon>
        <taxon>Eurotiomycetes</taxon>
        <taxon>Eurotiomycetidae</taxon>
        <taxon>Eurotiales</taxon>
        <taxon>Aspergillaceae</taxon>
        <taxon>Aspergillus</taxon>
        <taxon>Aspergillus subgen. Circumdati</taxon>
    </lineage>
</organism>
<keyword evidence="1 5" id="KW-0378">Hydrolase</keyword>
<feature type="domain" description="RING-type" evidence="6">
    <location>
        <begin position="416"/>
        <end position="462"/>
    </location>
</feature>
<dbReference type="PROSITE" id="PS50089">
    <property type="entry name" value="ZF_RING_2"/>
    <property type="match status" value="1"/>
</dbReference>
<evidence type="ECO:0000256" key="3">
    <source>
        <dbReference type="ARBA" id="ARBA00023098"/>
    </source>
</evidence>
<feature type="short sequence motif" description="GXSXG" evidence="5">
    <location>
        <begin position="519"/>
        <end position="523"/>
    </location>
</feature>
<dbReference type="GeneID" id="37074541"/>
<dbReference type="PANTHER" id="PTHR24185">
    <property type="entry name" value="CALCIUM-INDEPENDENT PHOSPHOLIPASE A2-GAMMA"/>
    <property type="match status" value="1"/>
</dbReference>
<sequence length="955" mass="107889">MSRCDHIAWLELYNQGRPWPELVSGSRLGRLSQELPRPSEQVPQITFFMGRRRKDEALRQFCKSNYRNSQRHQRSINLRSDNRSLQAAQPRFFADCDPTSRSMPSSFVTPRICHPDNRIPVDWPATDFSPHDLVLSRVLFAFVDLICIFADDIGGLTAVQSLLRLWDRIGLGSNSPRAVSPRVLIVLEGDASSITHTLLDESDFFLDLGDLPAFSDIQISRLSSEELSSDARHIPLARDVSRCLRDARQAREHYCMNFSAYHLSALFDSKLRQTTSILVRPYNYLTAAREQNPLDGAFTAHLTAFLTVGGKSRIPYDGLASYIASAILMDAYPPGMHHFCPKTVFRGLYRDACYTALRHVYSTDDLAQLQCSRIEYHLQAFFNIMKYDVRTSSQIHRQHLQSLEGYWLSIMSNETCLLCIRRSPEHVMSCGHSICDTCTEIYGERVPHIDHAFTIQNCLYCRKARSLMIKLKPPTAAARVLSIDGGGPRGIIPLECLQMFQDALGEDLVLQDMIDFATGTSSGGLIVLSAFMLKLDIASCKIAFKTMLKRFFQSRRKRLLNFFMSDATYSTDLLDDLFREHFGSGKMFDSPKSTISATKVAITACSIDDASPFIFTNYNGMVSHKMQSAYSRLRPSVRDEPFLWQVARATAAAPPYMSTIDIPGVGTFQDGGMRRHNNPTQLAFAESKRIWPTFSQPDIVISLGTGSETLHSSSAASHFRNIFADGWMPRIYRSFISSFDGKHASRELLALGQEHFRFDTTFPGSAPSMTDTKSMAELENWARIQPAFSYDTEAATLVLLATSFYFTLKAAPEFRTGLYYCTGYIRCRAPAQALISRIYSKDTTESIFYKDDINLGLCLSPRDICLVCQCYSCPVYFYARNLDEVFTISLRQGKKKHRISAFPKSIQWFVDQQGLDNHFGATNHDIHSGIHCDGCKAGKQKGGKKRKYMDIQENP</sequence>
<feature type="short sequence motif" description="DGA/G" evidence="5">
    <location>
        <begin position="670"/>
        <end position="672"/>
    </location>
</feature>
<gene>
    <name evidence="8" type="ORF">BP01DRAFT_338068</name>
</gene>
<dbReference type="GO" id="GO:0046486">
    <property type="term" value="P:glycerolipid metabolic process"/>
    <property type="evidence" value="ECO:0007669"/>
    <property type="project" value="UniProtKB-ARBA"/>
</dbReference>
<feature type="active site" description="Nucleophile" evidence="5">
    <location>
        <position position="521"/>
    </location>
</feature>
<keyword evidence="2 5" id="KW-0442">Lipid degradation</keyword>
<keyword evidence="4" id="KW-0862">Zinc</keyword>
<accession>A0A318ZI16</accession>
<dbReference type="CDD" id="cd07199">
    <property type="entry name" value="Pat17_PNPLA8_PNPLA9_like"/>
    <property type="match status" value="1"/>
</dbReference>
<dbReference type="GO" id="GO:0008270">
    <property type="term" value="F:zinc ion binding"/>
    <property type="evidence" value="ECO:0007669"/>
    <property type="project" value="UniProtKB-KW"/>
</dbReference>
<dbReference type="AlphaFoldDB" id="A0A318ZI16"/>
<dbReference type="Pfam" id="PF01734">
    <property type="entry name" value="Patatin"/>
    <property type="match status" value="1"/>
</dbReference>
<evidence type="ECO:0000256" key="2">
    <source>
        <dbReference type="ARBA" id="ARBA00022963"/>
    </source>
</evidence>
<dbReference type="SUPFAM" id="SSF52151">
    <property type="entry name" value="FabD/lysophospholipase-like"/>
    <property type="match status" value="1"/>
</dbReference>
<keyword evidence="4" id="KW-0479">Metal-binding</keyword>
<evidence type="ECO:0000256" key="4">
    <source>
        <dbReference type="PROSITE-ProRule" id="PRU00175"/>
    </source>
</evidence>